<dbReference type="EnsemblPlants" id="OB06G24140.1">
    <property type="protein sequence ID" value="OB06G24140.1"/>
    <property type="gene ID" value="OB06G24140"/>
</dbReference>
<proteinExistence type="predicted"/>
<keyword evidence="3" id="KW-1185">Reference proteome</keyword>
<dbReference type="InterPro" id="IPR029480">
    <property type="entry name" value="Transpos_assoc"/>
</dbReference>
<dbReference type="AlphaFoldDB" id="J3MEH0"/>
<dbReference type="HOGENOM" id="CLU_728398_0_0_1"/>
<evidence type="ECO:0000313" key="2">
    <source>
        <dbReference type="EnsemblPlants" id="OB06G24140.1"/>
    </source>
</evidence>
<evidence type="ECO:0000259" key="1">
    <source>
        <dbReference type="Pfam" id="PF13963"/>
    </source>
</evidence>
<accession>J3MEH0</accession>
<name>J3MEH0_ORYBR</name>
<dbReference type="PANTHER" id="PTHR10775">
    <property type="entry name" value="OS08G0208400 PROTEIN"/>
    <property type="match status" value="1"/>
</dbReference>
<dbReference type="OMA" id="YLIGRIM"/>
<reference evidence="2" key="1">
    <citation type="journal article" date="2013" name="Nat. Commun.">
        <title>Whole-genome sequencing of Oryza brachyantha reveals mechanisms underlying Oryza genome evolution.</title>
        <authorList>
            <person name="Chen J."/>
            <person name="Huang Q."/>
            <person name="Gao D."/>
            <person name="Wang J."/>
            <person name="Lang Y."/>
            <person name="Liu T."/>
            <person name="Li B."/>
            <person name="Bai Z."/>
            <person name="Luis Goicoechea J."/>
            <person name="Liang C."/>
            <person name="Chen C."/>
            <person name="Zhang W."/>
            <person name="Sun S."/>
            <person name="Liao Y."/>
            <person name="Zhang X."/>
            <person name="Yang L."/>
            <person name="Song C."/>
            <person name="Wang M."/>
            <person name="Shi J."/>
            <person name="Liu G."/>
            <person name="Liu J."/>
            <person name="Zhou H."/>
            <person name="Zhou W."/>
            <person name="Yu Q."/>
            <person name="An N."/>
            <person name="Chen Y."/>
            <person name="Cai Q."/>
            <person name="Wang B."/>
            <person name="Liu B."/>
            <person name="Min J."/>
            <person name="Huang Y."/>
            <person name="Wu H."/>
            <person name="Li Z."/>
            <person name="Zhang Y."/>
            <person name="Yin Y."/>
            <person name="Song W."/>
            <person name="Jiang J."/>
            <person name="Jackson S.A."/>
            <person name="Wing R.A."/>
            <person name="Wang J."/>
            <person name="Chen M."/>
        </authorList>
    </citation>
    <scope>NUCLEOTIDE SEQUENCE [LARGE SCALE GENOMIC DNA]</scope>
    <source>
        <strain evidence="2">cv. IRGC 101232</strain>
    </source>
</reference>
<dbReference type="Gramene" id="OB06G24140.1">
    <property type="protein sequence ID" value="OB06G24140.1"/>
    <property type="gene ID" value="OB06G24140"/>
</dbReference>
<dbReference type="Proteomes" id="UP000006038">
    <property type="component" value="Chromosome 6"/>
</dbReference>
<organism evidence="2">
    <name type="scientific">Oryza brachyantha</name>
    <name type="common">malo sina</name>
    <dbReference type="NCBI Taxonomy" id="4533"/>
    <lineage>
        <taxon>Eukaryota</taxon>
        <taxon>Viridiplantae</taxon>
        <taxon>Streptophyta</taxon>
        <taxon>Embryophyta</taxon>
        <taxon>Tracheophyta</taxon>
        <taxon>Spermatophyta</taxon>
        <taxon>Magnoliopsida</taxon>
        <taxon>Liliopsida</taxon>
        <taxon>Poales</taxon>
        <taxon>Poaceae</taxon>
        <taxon>BOP clade</taxon>
        <taxon>Oryzoideae</taxon>
        <taxon>Oryzeae</taxon>
        <taxon>Oryzinae</taxon>
        <taxon>Oryza</taxon>
    </lineage>
</organism>
<dbReference type="PANTHER" id="PTHR10775:SF182">
    <property type="entry name" value="TRANSPOSON, EN_SPM-LIKE, TRANSPOSASE-ASSOCIATED DOMAIN PROTEIN-RELATED"/>
    <property type="match status" value="1"/>
</dbReference>
<reference evidence="2" key="2">
    <citation type="submission" date="2013-04" db="UniProtKB">
        <authorList>
            <consortium name="EnsemblPlants"/>
        </authorList>
    </citation>
    <scope>IDENTIFICATION</scope>
</reference>
<evidence type="ECO:0000313" key="3">
    <source>
        <dbReference type="Proteomes" id="UP000006038"/>
    </source>
</evidence>
<protein>
    <recommendedName>
        <fullName evidence="1">Transposase-associated domain-containing protein</fullName>
    </recommendedName>
</protein>
<dbReference type="eggNOG" id="ENOG502SHDI">
    <property type="taxonomic scope" value="Eukaryota"/>
</dbReference>
<sequence>MAALEPGLLFNASAGQVVIPSVNKNDEDTIDQTAQDYIKPEEKKEDSTKPIQIDLDSLEDVADPDALVDEIYYRGIYVSDPEDEDLETEGNVLSSILRDRDRASSREARSKGYLIGRIMSDCTAMDNSWMEISNRTLPEYEKGVEQFIQFAFKDNSADKFLRCPCRKCKNNHFFAQNTIKEHLFINGVQKDYKLWVYHGEDVPNSEDSGSSDMEENQGDHGMHQMMNDLGETMAMNMGSLGSSAPGLDEGKDSSTVTNEETNKFYRLLEDAEKDLYPGCSTFSTLAFIVQMLNIKCLYDISANAMEALFSMLCKALPASNKVPKSYSDAKKTITDLGLDYTKIDACLNDCILYRGVYEKANSCIFQDGKMIMSLNQEGEE</sequence>
<dbReference type="Pfam" id="PF13963">
    <property type="entry name" value="Transpos_assoc"/>
    <property type="match status" value="1"/>
</dbReference>
<feature type="domain" description="Transposase-associated" evidence="1">
    <location>
        <begin position="128"/>
        <end position="200"/>
    </location>
</feature>